<sequence>MLDTLRVEHVNSKRFWILLIACERHLYPMMLYNDWVWICICYFSLIQ</sequence>
<dbReference type="AlphaFoldDB" id="A0A0M4MIT0"/>
<reference evidence="1 2" key="1">
    <citation type="submission" date="2014-12" db="EMBL/GenBank/DDBJ databases">
        <title>Complete genome sequence of Bifidobacterium longum subsp. infantis BT1.</title>
        <authorList>
            <person name="Kim J.F."/>
            <person name="Kwak M.-J."/>
        </authorList>
    </citation>
    <scope>NUCLEOTIDE SEQUENCE [LARGE SCALE GENOMIC DNA]</scope>
    <source>
        <strain evidence="1 2">BT1</strain>
    </source>
</reference>
<organism evidence="1 2">
    <name type="scientific">Bifidobacterium longum subsp. infantis</name>
    <dbReference type="NCBI Taxonomy" id="1682"/>
    <lineage>
        <taxon>Bacteria</taxon>
        <taxon>Bacillati</taxon>
        <taxon>Actinomycetota</taxon>
        <taxon>Actinomycetes</taxon>
        <taxon>Bifidobacteriales</taxon>
        <taxon>Bifidobacteriaceae</taxon>
        <taxon>Bifidobacterium</taxon>
    </lineage>
</organism>
<dbReference type="EMBL" id="CP010411">
    <property type="protein sequence ID" value="ALE10242.1"/>
    <property type="molecule type" value="Genomic_DNA"/>
</dbReference>
<dbReference type="PATRIC" id="fig|1682.24.peg.2195"/>
<proteinExistence type="predicted"/>
<evidence type="ECO:0000313" key="1">
    <source>
        <dbReference type="EMBL" id="ALE10242.1"/>
    </source>
</evidence>
<accession>A0A0M4MIT0</accession>
<gene>
    <name evidence="1" type="ORF">RY67_2254</name>
</gene>
<dbReference type="Proteomes" id="UP000067206">
    <property type="component" value="Chromosome"/>
</dbReference>
<name>A0A0M4MIT0_BIFLI</name>
<protein>
    <submittedName>
        <fullName evidence="1">Uncharacterized protein</fullName>
    </submittedName>
</protein>
<evidence type="ECO:0000313" key="2">
    <source>
        <dbReference type="Proteomes" id="UP000067206"/>
    </source>
</evidence>